<keyword evidence="2" id="KW-1185">Reference proteome</keyword>
<sequence length="677" mass="71545">MARYNYIPNRVIDTNGISDGASIFFYLSGTTTKISIYSTDDLSTPIANPHIVPAGAEVIPIYFAQDPEDIRVRVVSDRGEVISDDDPYDDFVTGSELGPIQDAIDALQGSVGSAIALGQFNRILSKLDSQSADANLVILTDSTGDETSEWIYLLFSGSVAAAYPEWTIKILYWSESSYAAATTIQTGTGTRTLTVWAAAVAGSIANRFAGTDFTAAVVTPTPDAVMLSYGHNADIQGVGPYTSATIRQLSWFNAIADRLDKGLPNVPVVMIGQNPTINNNGSNPAGTDDGFMRRRLELLFPLAARRGWGVINVHDAFLQSSTPLANLLVDSTHPNAAGSQLWADVVWGVMRASRGAQDAGGVVPGRLMKAWRSYADFNTWSKGNITLTQQTTAGRFETRPDAATATITSTAGLGYIYITAASAADMPALRGRYVTFAVWMHIPVASETNAGRIEIVDSGSTTVSQGPVRGDGFAVFTVTHLVDAAATSLVVNVYSAEAAFSPASVVDIDRASLSLGLDPIDPITAEDPVAAPTLPPFRGALVKKNADQTTANYAGGANVAWDAEVYDTDAFHDNVTNNTRLTVPSGVTKVRLSAQVRYSNGTNNEFAALAINKNGAGYDGQAYQVVASPTGAGSVSVGTGVLTVTAGDYFEANFQMQADTSITVAAGLSWFSIEVVE</sequence>
<dbReference type="RefSeq" id="WP_088472639.1">
    <property type="nucleotide sequence ID" value="NZ_NISJ01000004.1"/>
</dbReference>
<dbReference type="Proteomes" id="UP000197097">
    <property type="component" value="Unassembled WGS sequence"/>
</dbReference>
<proteinExistence type="predicted"/>
<reference evidence="1 2" key="1">
    <citation type="journal article" date="2002" name="Int. J. Syst. Evol. Microbiol.">
        <title>Sphingopyxis witflariensis sp. nov., isolated from activated sludge.</title>
        <authorList>
            <person name="Kampfer P."/>
            <person name="Witzenberger R."/>
            <person name="Denner E.B."/>
            <person name="Busse H.J."/>
            <person name="Neef A."/>
        </authorList>
    </citation>
    <scope>NUCLEOTIDE SEQUENCE [LARGE SCALE GENOMIC DNA]</scope>
    <source>
        <strain evidence="1 2">DSM 14551</strain>
    </source>
</reference>
<dbReference type="AlphaFoldDB" id="A0A246JY56"/>
<dbReference type="Gene3D" id="3.40.50.1110">
    <property type="entry name" value="SGNH hydrolase"/>
    <property type="match status" value="1"/>
</dbReference>
<dbReference type="OrthoDB" id="9794725at2"/>
<evidence type="ECO:0000313" key="2">
    <source>
        <dbReference type="Proteomes" id="UP000197097"/>
    </source>
</evidence>
<dbReference type="EMBL" id="NISJ01000004">
    <property type="protein sequence ID" value="OWQ98024.1"/>
    <property type="molecule type" value="Genomic_DNA"/>
</dbReference>
<accession>A0A246JY56</accession>
<comment type="caution">
    <text evidence="1">The sequence shown here is derived from an EMBL/GenBank/DDBJ whole genome shotgun (WGS) entry which is preliminary data.</text>
</comment>
<organism evidence="1 2">
    <name type="scientific">Sphingopyxis witflariensis</name>
    <dbReference type="NCBI Taxonomy" id="173675"/>
    <lineage>
        <taxon>Bacteria</taxon>
        <taxon>Pseudomonadati</taxon>
        <taxon>Pseudomonadota</taxon>
        <taxon>Alphaproteobacteria</taxon>
        <taxon>Sphingomonadales</taxon>
        <taxon>Sphingomonadaceae</taxon>
        <taxon>Sphingopyxis</taxon>
    </lineage>
</organism>
<evidence type="ECO:0000313" key="1">
    <source>
        <dbReference type="EMBL" id="OWQ98024.1"/>
    </source>
</evidence>
<gene>
    <name evidence="1" type="ORF">CDQ91_10415</name>
</gene>
<dbReference type="InterPro" id="IPR036514">
    <property type="entry name" value="SGNH_hydro_sf"/>
</dbReference>
<name>A0A246JY56_9SPHN</name>
<protein>
    <submittedName>
        <fullName evidence="1">Uncharacterized protein</fullName>
    </submittedName>
</protein>
<dbReference type="GO" id="GO:0016788">
    <property type="term" value="F:hydrolase activity, acting on ester bonds"/>
    <property type="evidence" value="ECO:0007669"/>
    <property type="project" value="UniProtKB-ARBA"/>
</dbReference>
<dbReference type="SUPFAM" id="SSF52266">
    <property type="entry name" value="SGNH hydrolase"/>
    <property type="match status" value="1"/>
</dbReference>